<dbReference type="SUPFAM" id="SSF46785">
    <property type="entry name" value="Winged helix' DNA-binding domain"/>
    <property type="match status" value="1"/>
</dbReference>
<dbReference type="InterPro" id="IPR000835">
    <property type="entry name" value="HTH_MarR-typ"/>
</dbReference>
<dbReference type="EMBL" id="AP012057">
    <property type="protein sequence ID" value="BAN00893.1"/>
    <property type="molecule type" value="Genomic_DNA"/>
</dbReference>
<dbReference type="InterPro" id="IPR036388">
    <property type="entry name" value="WH-like_DNA-bd_sf"/>
</dbReference>
<dbReference type="SMART" id="SM00347">
    <property type="entry name" value="HTH_MARR"/>
    <property type="match status" value="1"/>
</dbReference>
<dbReference type="Gene3D" id="1.10.10.10">
    <property type="entry name" value="Winged helix-like DNA-binding domain superfamily/Winged helix DNA-binding domain"/>
    <property type="match status" value="1"/>
</dbReference>
<name>A0A6C7E230_ILUCY</name>
<evidence type="ECO:0000313" key="2">
    <source>
        <dbReference type="EMBL" id="BAN00893.1"/>
    </source>
</evidence>
<dbReference type="Pfam" id="PF01047">
    <property type="entry name" value="MarR"/>
    <property type="match status" value="1"/>
</dbReference>
<dbReference type="RefSeq" id="WP_015440141.1">
    <property type="nucleotide sequence ID" value="NC_020520.1"/>
</dbReference>
<evidence type="ECO:0000259" key="1">
    <source>
        <dbReference type="PROSITE" id="PS50995"/>
    </source>
</evidence>
<reference evidence="2 3" key="1">
    <citation type="journal article" date="2013" name="Int. J. Syst. Evol. Microbiol.">
        <title>Ilumatobacter nonamiense sp. nov. and Ilumatobacter coccineum sp. nov., isolated from seashore sand.</title>
        <authorList>
            <person name="Matsumoto A."/>
            <person name="Kasai H."/>
            <person name="Matsuo Y."/>
            <person name="Shizuri Y."/>
            <person name="Ichikawa N."/>
            <person name="Fujita N."/>
            <person name="Omura S."/>
            <person name="Takahashi Y."/>
        </authorList>
    </citation>
    <scope>NUCLEOTIDE SEQUENCE [LARGE SCALE GENOMIC DNA]</scope>
    <source>
        <strain evidence="3">NBRC 103263 / KCTC 29153 / YM16-304</strain>
    </source>
</reference>
<dbReference type="KEGG" id="aym:YM304_05790"/>
<dbReference type="PROSITE" id="PS50995">
    <property type="entry name" value="HTH_MARR_2"/>
    <property type="match status" value="1"/>
</dbReference>
<dbReference type="GO" id="GO:0006950">
    <property type="term" value="P:response to stress"/>
    <property type="evidence" value="ECO:0007669"/>
    <property type="project" value="TreeGrafter"/>
</dbReference>
<protein>
    <submittedName>
        <fullName evidence="2">Putative MarR family transcriptional regulator</fullName>
    </submittedName>
</protein>
<gene>
    <name evidence="2" type="ORF">YM304_05790</name>
</gene>
<dbReference type="InterPro" id="IPR036390">
    <property type="entry name" value="WH_DNA-bd_sf"/>
</dbReference>
<feature type="domain" description="HTH marR-type" evidence="1">
    <location>
        <begin position="28"/>
        <end position="169"/>
    </location>
</feature>
<dbReference type="Proteomes" id="UP000011863">
    <property type="component" value="Chromosome"/>
</dbReference>
<evidence type="ECO:0000313" key="3">
    <source>
        <dbReference type="Proteomes" id="UP000011863"/>
    </source>
</evidence>
<dbReference type="OrthoDB" id="3237509at2"/>
<dbReference type="PANTHER" id="PTHR33164">
    <property type="entry name" value="TRANSCRIPTIONAL REGULATOR, MARR FAMILY"/>
    <property type="match status" value="1"/>
</dbReference>
<sequence>MDEKRDADAMDEIVDGVRGWSPQTDVEGLRITGRILRLARYLEAAREETLGEYGLSVGDFDMLATLRRRAVDDAIKIRDLQQSLMLSSGGTTKRLDRLENAGLIERHPDPHDRRGTLITLSPQGFELISAAVPAVVEREARFVAESVGSKRNRAATESSLRQMLIACETTSAAAP</sequence>
<dbReference type="InterPro" id="IPR039422">
    <property type="entry name" value="MarR/SlyA-like"/>
</dbReference>
<dbReference type="PRINTS" id="PR00598">
    <property type="entry name" value="HTHMARR"/>
</dbReference>
<accession>A0A6C7E230</accession>
<dbReference type="PANTHER" id="PTHR33164:SF104">
    <property type="entry name" value="TRANSCRIPTIONAL REGULATORY PROTEIN"/>
    <property type="match status" value="1"/>
</dbReference>
<dbReference type="AlphaFoldDB" id="A0A6C7E230"/>
<keyword evidence="3" id="KW-1185">Reference proteome</keyword>
<dbReference type="GO" id="GO:0003700">
    <property type="term" value="F:DNA-binding transcription factor activity"/>
    <property type="evidence" value="ECO:0007669"/>
    <property type="project" value="InterPro"/>
</dbReference>
<proteinExistence type="predicted"/>
<organism evidence="2 3">
    <name type="scientific">Ilumatobacter coccineus (strain NBRC 103263 / KCTC 29153 / YM16-304)</name>
    <dbReference type="NCBI Taxonomy" id="1313172"/>
    <lineage>
        <taxon>Bacteria</taxon>
        <taxon>Bacillati</taxon>
        <taxon>Actinomycetota</taxon>
        <taxon>Acidimicrobiia</taxon>
        <taxon>Acidimicrobiales</taxon>
        <taxon>Ilumatobacteraceae</taxon>
        <taxon>Ilumatobacter</taxon>
    </lineage>
</organism>